<name>A0A0A9ARL5_ARUDO</name>
<proteinExistence type="predicted"/>
<reference evidence="1" key="1">
    <citation type="submission" date="2014-09" db="EMBL/GenBank/DDBJ databases">
        <authorList>
            <person name="Magalhaes I.L.F."/>
            <person name="Oliveira U."/>
            <person name="Santos F.R."/>
            <person name="Vidigal T.H.D.A."/>
            <person name="Brescovit A.D."/>
            <person name="Santos A.J."/>
        </authorList>
    </citation>
    <scope>NUCLEOTIDE SEQUENCE</scope>
    <source>
        <tissue evidence="1">Shoot tissue taken approximately 20 cm above the soil surface</tissue>
    </source>
</reference>
<evidence type="ECO:0000313" key="1">
    <source>
        <dbReference type="EMBL" id="JAD53771.1"/>
    </source>
</evidence>
<organism evidence="1">
    <name type="scientific">Arundo donax</name>
    <name type="common">Giant reed</name>
    <name type="synonym">Donax arundinaceus</name>
    <dbReference type="NCBI Taxonomy" id="35708"/>
    <lineage>
        <taxon>Eukaryota</taxon>
        <taxon>Viridiplantae</taxon>
        <taxon>Streptophyta</taxon>
        <taxon>Embryophyta</taxon>
        <taxon>Tracheophyta</taxon>
        <taxon>Spermatophyta</taxon>
        <taxon>Magnoliopsida</taxon>
        <taxon>Liliopsida</taxon>
        <taxon>Poales</taxon>
        <taxon>Poaceae</taxon>
        <taxon>PACMAD clade</taxon>
        <taxon>Arundinoideae</taxon>
        <taxon>Arundineae</taxon>
        <taxon>Arundo</taxon>
    </lineage>
</organism>
<reference evidence="1" key="2">
    <citation type="journal article" date="2015" name="Data Brief">
        <title>Shoot transcriptome of the giant reed, Arundo donax.</title>
        <authorList>
            <person name="Barrero R.A."/>
            <person name="Guerrero F.D."/>
            <person name="Moolhuijzen P."/>
            <person name="Goolsby J.A."/>
            <person name="Tidwell J."/>
            <person name="Bellgard S.E."/>
            <person name="Bellgard M.I."/>
        </authorList>
    </citation>
    <scope>NUCLEOTIDE SEQUENCE</scope>
    <source>
        <tissue evidence="1">Shoot tissue taken approximately 20 cm above the soil surface</tissue>
    </source>
</reference>
<sequence length="21" mass="2487">MRMEKSMENSTVQLIHLVVQI</sequence>
<accession>A0A0A9ARL5</accession>
<dbReference type="AlphaFoldDB" id="A0A0A9ARL5"/>
<protein>
    <submittedName>
        <fullName evidence="1">Uncharacterized protein</fullName>
    </submittedName>
</protein>
<dbReference type="EMBL" id="GBRH01244124">
    <property type="protein sequence ID" value="JAD53771.1"/>
    <property type="molecule type" value="Transcribed_RNA"/>
</dbReference>